<proteinExistence type="inferred from homology"/>
<dbReference type="GO" id="GO:0000049">
    <property type="term" value="F:tRNA binding"/>
    <property type="evidence" value="ECO:0007669"/>
    <property type="project" value="UniProtKB-KW"/>
</dbReference>
<dbReference type="SUPFAM" id="SSF53178">
    <property type="entry name" value="Peptidyl-tRNA hydrolase-like"/>
    <property type="match status" value="1"/>
</dbReference>
<dbReference type="AlphaFoldDB" id="A0A1F8DNZ3"/>
<organism evidence="9 10">
    <name type="scientific">Candidatus Wolfebacteria bacterium RBG_13_41_7</name>
    <dbReference type="NCBI Taxonomy" id="1802554"/>
    <lineage>
        <taxon>Bacteria</taxon>
        <taxon>Candidatus Wolfeibacteriota</taxon>
    </lineage>
</organism>
<evidence type="ECO:0000313" key="9">
    <source>
        <dbReference type="EMBL" id="OGM90116.1"/>
    </source>
</evidence>
<evidence type="ECO:0000313" key="10">
    <source>
        <dbReference type="Proteomes" id="UP000182002"/>
    </source>
</evidence>
<reference evidence="9 10" key="1">
    <citation type="journal article" date="2016" name="Nat. Commun.">
        <title>Thousands of microbial genomes shed light on interconnected biogeochemical processes in an aquifer system.</title>
        <authorList>
            <person name="Anantharaman K."/>
            <person name="Brown C.T."/>
            <person name="Hug L.A."/>
            <person name="Sharon I."/>
            <person name="Castelle C.J."/>
            <person name="Probst A.J."/>
            <person name="Thomas B.C."/>
            <person name="Singh A."/>
            <person name="Wilkins M.J."/>
            <person name="Karaoz U."/>
            <person name="Brodie E.L."/>
            <person name="Williams K.H."/>
            <person name="Hubbard S.S."/>
            <person name="Banfield J.F."/>
        </authorList>
    </citation>
    <scope>NUCLEOTIDE SEQUENCE [LARGE SCALE GENOMIC DNA]</scope>
</reference>
<gene>
    <name evidence="9" type="ORF">A3J77_01355</name>
</gene>
<dbReference type="InterPro" id="IPR018171">
    <property type="entry name" value="Pept_tRNA_hydro_CS"/>
</dbReference>
<dbReference type="NCBIfam" id="TIGR00447">
    <property type="entry name" value="pth"/>
    <property type="match status" value="1"/>
</dbReference>
<dbReference type="GO" id="GO:0004045">
    <property type="term" value="F:peptidyl-tRNA hydrolase activity"/>
    <property type="evidence" value="ECO:0007669"/>
    <property type="project" value="UniProtKB-EC"/>
</dbReference>
<accession>A0A1F8DNZ3</accession>
<keyword evidence="4" id="KW-0694">RNA-binding</keyword>
<dbReference type="EC" id="3.1.1.29" evidence="1 7"/>
<dbReference type="InterPro" id="IPR001328">
    <property type="entry name" value="Pept_tRNA_hydro"/>
</dbReference>
<evidence type="ECO:0000256" key="3">
    <source>
        <dbReference type="ARBA" id="ARBA00022801"/>
    </source>
</evidence>
<evidence type="ECO:0000256" key="2">
    <source>
        <dbReference type="ARBA" id="ARBA00022555"/>
    </source>
</evidence>
<keyword evidence="3 7" id="KW-0378">Hydrolase</keyword>
<evidence type="ECO:0000256" key="7">
    <source>
        <dbReference type="RuleBase" id="RU000673"/>
    </source>
</evidence>
<dbReference type="PANTHER" id="PTHR17224:SF1">
    <property type="entry name" value="PEPTIDYL-TRNA HYDROLASE"/>
    <property type="match status" value="1"/>
</dbReference>
<evidence type="ECO:0000256" key="8">
    <source>
        <dbReference type="RuleBase" id="RU004320"/>
    </source>
</evidence>
<dbReference type="PANTHER" id="PTHR17224">
    <property type="entry name" value="PEPTIDYL-TRNA HYDROLASE"/>
    <property type="match status" value="1"/>
</dbReference>
<dbReference type="Pfam" id="PF01195">
    <property type="entry name" value="Pept_tRNA_hydro"/>
    <property type="match status" value="1"/>
</dbReference>
<evidence type="ECO:0000256" key="6">
    <source>
        <dbReference type="ARBA" id="ARBA00050038"/>
    </source>
</evidence>
<comment type="catalytic activity">
    <reaction evidence="7">
        <text>an N-acyl-L-alpha-aminoacyl-tRNA + H2O = an N-acyl-L-amino acid + a tRNA + H(+)</text>
        <dbReference type="Rhea" id="RHEA:54448"/>
        <dbReference type="Rhea" id="RHEA-COMP:10123"/>
        <dbReference type="Rhea" id="RHEA-COMP:13883"/>
        <dbReference type="ChEBI" id="CHEBI:15377"/>
        <dbReference type="ChEBI" id="CHEBI:15378"/>
        <dbReference type="ChEBI" id="CHEBI:59874"/>
        <dbReference type="ChEBI" id="CHEBI:78442"/>
        <dbReference type="ChEBI" id="CHEBI:138191"/>
        <dbReference type="EC" id="3.1.1.29"/>
    </reaction>
</comment>
<dbReference type="PROSITE" id="PS01195">
    <property type="entry name" value="PEPT_TRNA_HYDROL_1"/>
    <property type="match status" value="1"/>
</dbReference>
<dbReference type="Gene3D" id="3.40.50.1470">
    <property type="entry name" value="Peptidyl-tRNA hydrolase"/>
    <property type="match status" value="1"/>
</dbReference>
<dbReference type="EMBL" id="MGIO01000010">
    <property type="protein sequence ID" value="OGM90116.1"/>
    <property type="molecule type" value="Genomic_DNA"/>
</dbReference>
<dbReference type="Proteomes" id="UP000182002">
    <property type="component" value="Unassembled WGS sequence"/>
</dbReference>
<sequence length="178" mass="19718">MKIIVGLGNPGLKYKNTRHNAGFLAIDELVRNMGLIWRENKKLKAQICRLADVIYAKPLTFMNESGLAVRAILSYYKLLPEKTGSAAGDLSEILTVIHDDLDIALGKYKISIDSRSAGHNGVRSIIGQLGTKNFKRLRLGIKPAETGEIPAEKYVLQKFTLTEIKNISGVINELLEKI</sequence>
<comment type="similarity">
    <text evidence="5 8">Belongs to the PTH family.</text>
</comment>
<comment type="caution">
    <text evidence="9">The sequence shown here is derived from an EMBL/GenBank/DDBJ whole genome shotgun (WGS) entry which is preliminary data.</text>
</comment>
<evidence type="ECO:0000256" key="5">
    <source>
        <dbReference type="ARBA" id="ARBA00038063"/>
    </source>
</evidence>
<dbReference type="InterPro" id="IPR036416">
    <property type="entry name" value="Pept_tRNA_hydro_sf"/>
</dbReference>
<name>A0A1F8DNZ3_9BACT</name>
<dbReference type="CDD" id="cd00462">
    <property type="entry name" value="PTH"/>
    <property type="match status" value="1"/>
</dbReference>
<evidence type="ECO:0000256" key="4">
    <source>
        <dbReference type="ARBA" id="ARBA00022884"/>
    </source>
</evidence>
<keyword evidence="2" id="KW-0820">tRNA-binding</keyword>
<evidence type="ECO:0000256" key="1">
    <source>
        <dbReference type="ARBA" id="ARBA00013260"/>
    </source>
</evidence>
<protein>
    <recommendedName>
        <fullName evidence="6 7">Peptidyl-tRNA hydrolase</fullName>
        <ecNumber evidence="1 7">3.1.1.29</ecNumber>
    </recommendedName>
</protein>